<gene>
    <name evidence="1" type="ORF">BJ212DRAFT_1382487</name>
</gene>
<sequence>GSSVGIRRWRITIVVVVLGSGGRMLGFVAENDLCSFVGGEKKSGCRQADRVYNEASRSLLCFSSGHDLSDLVDNNPFEARDLKEASDSDASSNSNRLIVEEITVTERDEDRKDIAGTTRRRG</sequence>
<accession>A0A9P7E1A7</accession>
<evidence type="ECO:0000313" key="1">
    <source>
        <dbReference type="EMBL" id="KAG1808673.1"/>
    </source>
</evidence>
<dbReference type="EMBL" id="JABBWG010000037">
    <property type="protein sequence ID" value="KAG1808673.1"/>
    <property type="molecule type" value="Genomic_DNA"/>
</dbReference>
<keyword evidence="2" id="KW-1185">Reference proteome</keyword>
<proteinExistence type="predicted"/>
<dbReference type="Proteomes" id="UP000807769">
    <property type="component" value="Unassembled WGS sequence"/>
</dbReference>
<reference evidence="1" key="1">
    <citation type="journal article" date="2020" name="New Phytol.">
        <title>Comparative genomics reveals dynamic genome evolution in host specialist ectomycorrhizal fungi.</title>
        <authorList>
            <person name="Lofgren L.A."/>
            <person name="Nguyen N.H."/>
            <person name="Vilgalys R."/>
            <person name="Ruytinx J."/>
            <person name="Liao H.L."/>
            <person name="Branco S."/>
            <person name="Kuo A."/>
            <person name="LaButti K."/>
            <person name="Lipzen A."/>
            <person name="Andreopoulos W."/>
            <person name="Pangilinan J."/>
            <person name="Riley R."/>
            <person name="Hundley H."/>
            <person name="Na H."/>
            <person name="Barry K."/>
            <person name="Grigoriev I.V."/>
            <person name="Stajich J.E."/>
            <person name="Kennedy P.G."/>
        </authorList>
    </citation>
    <scope>NUCLEOTIDE SEQUENCE</scope>
    <source>
        <strain evidence="1">MN1</strain>
    </source>
</reference>
<feature type="non-terminal residue" evidence="1">
    <location>
        <position position="1"/>
    </location>
</feature>
<evidence type="ECO:0000313" key="2">
    <source>
        <dbReference type="Proteomes" id="UP000807769"/>
    </source>
</evidence>
<name>A0A9P7E1A7_9AGAM</name>
<dbReference type="OrthoDB" id="10495772at2759"/>
<protein>
    <submittedName>
        <fullName evidence="1">Uncharacterized protein</fullName>
    </submittedName>
</protein>
<dbReference type="GeneID" id="64630716"/>
<dbReference type="AlphaFoldDB" id="A0A9P7E1A7"/>
<organism evidence="1 2">
    <name type="scientific">Suillus subaureus</name>
    <dbReference type="NCBI Taxonomy" id="48587"/>
    <lineage>
        <taxon>Eukaryota</taxon>
        <taxon>Fungi</taxon>
        <taxon>Dikarya</taxon>
        <taxon>Basidiomycota</taxon>
        <taxon>Agaricomycotina</taxon>
        <taxon>Agaricomycetes</taxon>
        <taxon>Agaricomycetidae</taxon>
        <taxon>Boletales</taxon>
        <taxon>Suillineae</taxon>
        <taxon>Suillaceae</taxon>
        <taxon>Suillus</taxon>
    </lineage>
</organism>
<comment type="caution">
    <text evidence="1">The sequence shown here is derived from an EMBL/GenBank/DDBJ whole genome shotgun (WGS) entry which is preliminary data.</text>
</comment>
<dbReference type="RefSeq" id="XP_041188766.1">
    <property type="nucleotide sequence ID" value="XM_041336699.1"/>
</dbReference>